<dbReference type="InParanoid" id="A0A1C7MZ22"/>
<protein>
    <submittedName>
        <fullName evidence="1">Uncharacterized protein</fullName>
    </submittedName>
</protein>
<keyword evidence="2" id="KW-1185">Reference proteome</keyword>
<reference evidence="1 2" key="1">
    <citation type="submission" date="2016-03" db="EMBL/GenBank/DDBJ databases">
        <title>Choanephora cucurbitarum.</title>
        <authorList>
            <person name="Min B."/>
            <person name="Park H."/>
            <person name="Park J.-H."/>
            <person name="Shin H.-D."/>
            <person name="Choi I.-G."/>
        </authorList>
    </citation>
    <scope>NUCLEOTIDE SEQUENCE [LARGE SCALE GENOMIC DNA]</scope>
    <source>
        <strain evidence="1 2">KUS-F28377</strain>
    </source>
</reference>
<name>A0A1C7MZ22_9FUNG</name>
<dbReference type="EMBL" id="LUGH01002216">
    <property type="protein sequence ID" value="OBZ80374.1"/>
    <property type="molecule type" value="Genomic_DNA"/>
</dbReference>
<proteinExistence type="predicted"/>
<evidence type="ECO:0000313" key="1">
    <source>
        <dbReference type="EMBL" id="OBZ80374.1"/>
    </source>
</evidence>
<gene>
    <name evidence="1" type="ORF">A0J61_11577</name>
</gene>
<dbReference type="AlphaFoldDB" id="A0A1C7MZ22"/>
<sequence length="68" mass="7717">MLQSLLEEATDIMLKLQEEHKKKLAEYRFSTPPSETLETIANPSILKLTEESDKAGMYLLGPFFTNAN</sequence>
<dbReference type="OrthoDB" id="2279273at2759"/>
<comment type="caution">
    <text evidence="1">The sequence shown here is derived from an EMBL/GenBank/DDBJ whole genome shotgun (WGS) entry which is preliminary data.</text>
</comment>
<accession>A0A1C7MZ22</accession>
<evidence type="ECO:0000313" key="2">
    <source>
        <dbReference type="Proteomes" id="UP000093000"/>
    </source>
</evidence>
<dbReference type="Proteomes" id="UP000093000">
    <property type="component" value="Unassembled WGS sequence"/>
</dbReference>
<organism evidence="1 2">
    <name type="scientific">Choanephora cucurbitarum</name>
    <dbReference type="NCBI Taxonomy" id="101091"/>
    <lineage>
        <taxon>Eukaryota</taxon>
        <taxon>Fungi</taxon>
        <taxon>Fungi incertae sedis</taxon>
        <taxon>Mucoromycota</taxon>
        <taxon>Mucoromycotina</taxon>
        <taxon>Mucoromycetes</taxon>
        <taxon>Mucorales</taxon>
        <taxon>Mucorineae</taxon>
        <taxon>Choanephoraceae</taxon>
        <taxon>Choanephoroideae</taxon>
        <taxon>Choanephora</taxon>
    </lineage>
</organism>